<name>A0ABY8VTW8_9MYCO</name>
<evidence type="ECO:0000256" key="1">
    <source>
        <dbReference type="SAM" id="MobiDB-lite"/>
    </source>
</evidence>
<protein>
    <submittedName>
        <fullName evidence="2">Uncharacterized protein</fullName>
    </submittedName>
</protein>
<organism evidence="2 3">
    <name type="scientific">Candidatus Mycobacterium wuenschmannii</name>
    <dbReference type="NCBI Taxonomy" id="3027808"/>
    <lineage>
        <taxon>Bacteria</taxon>
        <taxon>Bacillati</taxon>
        <taxon>Actinomycetota</taxon>
        <taxon>Actinomycetes</taxon>
        <taxon>Mycobacteriales</taxon>
        <taxon>Mycobacteriaceae</taxon>
        <taxon>Mycobacterium</taxon>
    </lineage>
</organism>
<dbReference type="Proteomes" id="UP001236585">
    <property type="component" value="Chromosome"/>
</dbReference>
<dbReference type="EMBL" id="CP126981">
    <property type="protein sequence ID" value="WIM86746.1"/>
    <property type="molecule type" value="Genomic_DNA"/>
</dbReference>
<evidence type="ECO:0000313" key="2">
    <source>
        <dbReference type="EMBL" id="WIM86746.1"/>
    </source>
</evidence>
<keyword evidence="3" id="KW-1185">Reference proteome</keyword>
<evidence type="ECO:0000313" key="3">
    <source>
        <dbReference type="Proteomes" id="UP001236585"/>
    </source>
</evidence>
<reference evidence="2 3" key="1">
    <citation type="journal article" date="2023" name="Microbiol. Resour. Announc.">
        <title>Complete Genome Sequence of Mycobacterium wuenschmanii, a novel Nontuberculous Mycobacterium Isolated from a captive population of Amazon Milk Frogs.</title>
        <authorList>
            <person name="Hicks J."/>
            <person name="Zeineldin M."/>
            <person name="Ward H."/>
            <person name="Wuenschmann A."/>
            <person name="Camp P."/>
            <person name="Farrell D."/>
            <person name="Lehman K."/>
            <person name="Thacker T."/>
            <person name="Cuthbert E."/>
        </authorList>
    </citation>
    <scope>NUCLEOTIDE SEQUENCE [LARGE SCALE GENOMIC DNA]</scope>
    <source>
        <strain evidence="2 3">Wuenschmanii</strain>
    </source>
</reference>
<gene>
    <name evidence="2" type="ORF">PT015_17920</name>
</gene>
<accession>A0ABY8VTW8</accession>
<dbReference type="RefSeq" id="WP_285186239.1">
    <property type="nucleotide sequence ID" value="NZ_CP126981.1"/>
</dbReference>
<proteinExistence type="predicted"/>
<sequence>MAHEIHVKTVDGGVVYDNALSYGREQGELWVQVGDDPDHADTIYFASGYWQQYVVDPHSEDPLDLDEIYEDEDEYEYEYDEDEPDDDAAVESAL</sequence>
<feature type="region of interest" description="Disordered" evidence="1">
    <location>
        <begin position="74"/>
        <end position="94"/>
    </location>
</feature>